<accession>A0A9N8VCH3</accession>
<dbReference type="AlphaFoldDB" id="A0A9N8VCH3"/>
<name>A0A9N8VCH3_FUNMO</name>
<keyword evidence="2" id="KW-1185">Reference proteome</keyword>
<dbReference type="Proteomes" id="UP000789375">
    <property type="component" value="Unassembled WGS sequence"/>
</dbReference>
<dbReference type="EMBL" id="CAJVPP010000102">
    <property type="protein sequence ID" value="CAG8442821.1"/>
    <property type="molecule type" value="Genomic_DNA"/>
</dbReference>
<gene>
    <name evidence="1" type="ORF">FMOSSE_LOCUS949</name>
</gene>
<protein>
    <submittedName>
        <fullName evidence="1">4052_t:CDS:1</fullName>
    </submittedName>
</protein>
<proteinExistence type="predicted"/>
<evidence type="ECO:0000313" key="2">
    <source>
        <dbReference type="Proteomes" id="UP000789375"/>
    </source>
</evidence>
<evidence type="ECO:0000313" key="1">
    <source>
        <dbReference type="EMBL" id="CAG8442821.1"/>
    </source>
</evidence>
<comment type="caution">
    <text evidence="1">The sequence shown here is derived from an EMBL/GenBank/DDBJ whole genome shotgun (WGS) entry which is preliminary data.</text>
</comment>
<sequence length="136" mass="15755">MNFIKAFAIYSRIFNSKILIFNNSSSQVHLQYFNASPDHTFKTSLLPCNKCSLNDDSSFILYNMRNKHKAYFMMLPLYLCVDIKTSLLPTIGHICSLSPYMLYVITLYSYNLTDNSIFNISPPCPLHLIHLIKFLI</sequence>
<organism evidence="1 2">
    <name type="scientific">Funneliformis mosseae</name>
    <name type="common">Endomycorrhizal fungus</name>
    <name type="synonym">Glomus mosseae</name>
    <dbReference type="NCBI Taxonomy" id="27381"/>
    <lineage>
        <taxon>Eukaryota</taxon>
        <taxon>Fungi</taxon>
        <taxon>Fungi incertae sedis</taxon>
        <taxon>Mucoromycota</taxon>
        <taxon>Glomeromycotina</taxon>
        <taxon>Glomeromycetes</taxon>
        <taxon>Glomerales</taxon>
        <taxon>Glomeraceae</taxon>
        <taxon>Funneliformis</taxon>
    </lineage>
</organism>
<reference evidence="1" key="1">
    <citation type="submission" date="2021-06" db="EMBL/GenBank/DDBJ databases">
        <authorList>
            <person name="Kallberg Y."/>
            <person name="Tangrot J."/>
            <person name="Rosling A."/>
        </authorList>
    </citation>
    <scope>NUCLEOTIDE SEQUENCE</scope>
    <source>
        <strain evidence="1">87-6 pot B 2015</strain>
    </source>
</reference>